<gene>
    <name evidence="1" type="ORF">PIB30_069095</name>
</gene>
<accession>A0ABU6RNB8</accession>
<proteinExistence type="predicted"/>
<protein>
    <submittedName>
        <fullName evidence="1">Uncharacterized protein</fullName>
    </submittedName>
</protein>
<dbReference type="Proteomes" id="UP001341840">
    <property type="component" value="Unassembled WGS sequence"/>
</dbReference>
<evidence type="ECO:0000313" key="2">
    <source>
        <dbReference type="Proteomes" id="UP001341840"/>
    </source>
</evidence>
<sequence>MLEGSVRVVLSGDQTTSVLGWWCIRCLNPCAMSWETEALVLVTSQTSSSLVVVSCSHVVSACSGTTSGLVCWSICGGGGGGWGGDGQGGESSPNDSK</sequence>
<keyword evidence="2" id="KW-1185">Reference proteome</keyword>
<dbReference type="EMBL" id="JASCZI010030960">
    <property type="protein sequence ID" value="MED6125502.1"/>
    <property type="molecule type" value="Genomic_DNA"/>
</dbReference>
<organism evidence="1 2">
    <name type="scientific">Stylosanthes scabra</name>
    <dbReference type="NCBI Taxonomy" id="79078"/>
    <lineage>
        <taxon>Eukaryota</taxon>
        <taxon>Viridiplantae</taxon>
        <taxon>Streptophyta</taxon>
        <taxon>Embryophyta</taxon>
        <taxon>Tracheophyta</taxon>
        <taxon>Spermatophyta</taxon>
        <taxon>Magnoliopsida</taxon>
        <taxon>eudicotyledons</taxon>
        <taxon>Gunneridae</taxon>
        <taxon>Pentapetalae</taxon>
        <taxon>rosids</taxon>
        <taxon>fabids</taxon>
        <taxon>Fabales</taxon>
        <taxon>Fabaceae</taxon>
        <taxon>Papilionoideae</taxon>
        <taxon>50 kb inversion clade</taxon>
        <taxon>dalbergioids sensu lato</taxon>
        <taxon>Dalbergieae</taxon>
        <taxon>Pterocarpus clade</taxon>
        <taxon>Stylosanthes</taxon>
    </lineage>
</organism>
<name>A0ABU6RNB8_9FABA</name>
<reference evidence="1 2" key="1">
    <citation type="journal article" date="2023" name="Plants (Basel)">
        <title>Bridging the Gap: Combining Genomics and Transcriptomics Approaches to Understand Stylosanthes scabra, an Orphan Legume from the Brazilian Caatinga.</title>
        <authorList>
            <person name="Ferreira-Neto J.R.C."/>
            <person name="da Silva M.D."/>
            <person name="Binneck E."/>
            <person name="de Melo N.F."/>
            <person name="da Silva R.H."/>
            <person name="de Melo A.L.T.M."/>
            <person name="Pandolfi V."/>
            <person name="Bustamante F.O."/>
            <person name="Brasileiro-Vidal A.C."/>
            <person name="Benko-Iseppon A.M."/>
        </authorList>
    </citation>
    <scope>NUCLEOTIDE SEQUENCE [LARGE SCALE GENOMIC DNA]</scope>
    <source>
        <tissue evidence="1">Leaves</tissue>
    </source>
</reference>
<comment type="caution">
    <text evidence="1">The sequence shown here is derived from an EMBL/GenBank/DDBJ whole genome shotgun (WGS) entry which is preliminary data.</text>
</comment>
<evidence type="ECO:0000313" key="1">
    <source>
        <dbReference type="EMBL" id="MED6125502.1"/>
    </source>
</evidence>